<evidence type="ECO:0000256" key="4">
    <source>
        <dbReference type="ARBA" id="ARBA00023163"/>
    </source>
</evidence>
<evidence type="ECO:0000256" key="1">
    <source>
        <dbReference type="ARBA" id="ARBA00009437"/>
    </source>
</evidence>
<dbReference type="Gene3D" id="1.10.10.10">
    <property type="entry name" value="Winged helix-like DNA-binding domain superfamily/Winged helix DNA-binding domain"/>
    <property type="match status" value="1"/>
</dbReference>
<evidence type="ECO:0000256" key="3">
    <source>
        <dbReference type="ARBA" id="ARBA00023125"/>
    </source>
</evidence>
<dbReference type="PANTHER" id="PTHR30419">
    <property type="entry name" value="HTH-TYPE TRANSCRIPTIONAL REGULATOR YBHD"/>
    <property type="match status" value="1"/>
</dbReference>
<reference evidence="6 7" key="1">
    <citation type="submission" date="2024-04" db="EMBL/GenBank/DDBJ databases">
        <title>Aurantiacibacter sp. DGU6 16S ribosomal RNA gene Genome sequencing and assembly.</title>
        <authorList>
            <person name="Park S."/>
        </authorList>
    </citation>
    <scope>NUCLEOTIDE SEQUENCE [LARGE SCALE GENOMIC DNA]</scope>
    <source>
        <strain evidence="6 7">DGU6</strain>
    </source>
</reference>
<dbReference type="Pfam" id="PF03466">
    <property type="entry name" value="LysR_substrate"/>
    <property type="match status" value="1"/>
</dbReference>
<evidence type="ECO:0000313" key="7">
    <source>
        <dbReference type="Proteomes" id="UP001497045"/>
    </source>
</evidence>
<proteinExistence type="inferred from homology"/>
<evidence type="ECO:0000313" key="6">
    <source>
        <dbReference type="EMBL" id="MEL1251463.1"/>
    </source>
</evidence>
<dbReference type="EMBL" id="JBBYHV010000002">
    <property type="protein sequence ID" value="MEL1251463.1"/>
    <property type="molecule type" value="Genomic_DNA"/>
</dbReference>
<evidence type="ECO:0000259" key="5">
    <source>
        <dbReference type="PROSITE" id="PS50931"/>
    </source>
</evidence>
<dbReference type="InterPro" id="IPR005119">
    <property type="entry name" value="LysR_subst-bd"/>
</dbReference>
<evidence type="ECO:0000256" key="2">
    <source>
        <dbReference type="ARBA" id="ARBA00023015"/>
    </source>
</evidence>
<dbReference type="SUPFAM" id="SSF46785">
    <property type="entry name" value="Winged helix' DNA-binding domain"/>
    <property type="match status" value="1"/>
</dbReference>
<dbReference type="CDD" id="cd05466">
    <property type="entry name" value="PBP2_LTTR_substrate"/>
    <property type="match status" value="1"/>
</dbReference>
<sequence>MPTLPFTLRQLEVFASLAETRSFRVSADNLGISQASVSNQLKVLEEQLGTRLFDRKPGLRPLLTADGQAFHEDLRAFERAAAALASHRRSMADSKDQPLRFRLLVGQGMFDGYVRTKLDGFLAGHPRIELDFETVPPSSSILKTIESGRYDFAMFNLRADLPYPPQLRRLALLPGGIYGHRKFAKGLRLPLSPEQINLLPFVLPQAGSRPERELLQSIDRHGIRPRKVVGHSQYYDVMAAMLERGVAVASFSEAILPRAMRQDVIKLMPVEDWNLLLYSKPADSDPHQQAVEKFLIDSLLLDPDFPCLKTFVKAGK</sequence>
<gene>
    <name evidence="6" type="ORF">AAEO60_12370</name>
</gene>
<keyword evidence="7" id="KW-1185">Reference proteome</keyword>
<dbReference type="Pfam" id="PF00126">
    <property type="entry name" value="HTH_1"/>
    <property type="match status" value="1"/>
</dbReference>
<dbReference type="RefSeq" id="WP_341674016.1">
    <property type="nucleotide sequence ID" value="NZ_JBBYHV010000002.1"/>
</dbReference>
<accession>A0ABU9IGB7</accession>
<dbReference type="InterPro" id="IPR036388">
    <property type="entry name" value="WH-like_DNA-bd_sf"/>
</dbReference>
<keyword evidence="3" id="KW-0238">DNA-binding</keyword>
<protein>
    <submittedName>
        <fullName evidence="6">LysR family transcriptional regulator</fullName>
    </submittedName>
</protein>
<dbReference type="Proteomes" id="UP001497045">
    <property type="component" value="Unassembled WGS sequence"/>
</dbReference>
<dbReference type="Gene3D" id="3.40.190.290">
    <property type="match status" value="1"/>
</dbReference>
<dbReference type="InterPro" id="IPR050950">
    <property type="entry name" value="HTH-type_LysR_regulators"/>
</dbReference>
<keyword evidence="2" id="KW-0805">Transcription regulation</keyword>
<dbReference type="SUPFAM" id="SSF53850">
    <property type="entry name" value="Periplasmic binding protein-like II"/>
    <property type="match status" value="1"/>
</dbReference>
<comment type="caution">
    <text evidence="6">The sequence shown here is derived from an EMBL/GenBank/DDBJ whole genome shotgun (WGS) entry which is preliminary data.</text>
</comment>
<comment type="similarity">
    <text evidence="1">Belongs to the LysR transcriptional regulatory family.</text>
</comment>
<dbReference type="PRINTS" id="PR00039">
    <property type="entry name" value="HTHLYSR"/>
</dbReference>
<dbReference type="PROSITE" id="PS50931">
    <property type="entry name" value="HTH_LYSR"/>
    <property type="match status" value="1"/>
</dbReference>
<organism evidence="6 7">
    <name type="scientific">Aurantiacibacter gilvus</name>
    <dbReference type="NCBI Taxonomy" id="3139141"/>
    <lineage>
        <taxon>Bacteria</taxon>
        <taxon>Pseudomonadati</taxon>
        <taxon>Pseudomonadota</taxon>
        <taxon>Alphaproteobacteria</taxon>
        <taxon>Sphingomonadales</taxon>
        <taxon>Erythrobacteraceae</taxon>
        <taxon>Aurantiacibacter</taxon>
    </lineage>
</organism>
<keyword evidence="4" id="KW-0804">Transcription</keyword>
<feature type="domain" description="HTH lysR-type" evidence="5">
    <location>
        <begin position="6"/>
        <end position="64"/>
    </location>
</feature>
<dbReference type="InterPro" id="IPR000847">
    <property type="entry name" value="LysR_HTH_N"/>
</dbReference>
<dbReference type="InterPro" id="IPR036390">
    <property type="entry name" value="WH_DNA-bd_sf"/>
</dbReference>
<name>A0ABU9IGB7_9SPHN</name>